<keyword evidence="2" id="KW-1185">Reference proteome</keyword>
<sequence>MVHKVKAVVAKEKNAPVSIETILVPEPGPGEALVDILTC</sequence>
<dbReference type="Gene3D" id="3.90.180.10">
    <property type="entry name" value="Medium-chain alcohol dehydrogenases, catalytic domain"/>
    <property type="match status" value="1"/>
</dbReference>
<protein>
    <submittedName>
        <fullName evidence="1">Zn-dependent alcohol dehydrogenase</fullName>
    </submittedName>
</protein>
<dbReference type="EMBL" id="ANPE02000136">
    <property type="protein sequence ID" value="EMY34053.1"/>
    <property type="molecule type" value="Genomic_DNA"/>
</dbReference>
<evidence type="ECO:0000313" key="1">
    <source>
        <dbReference type="EMBL" id="EMY34053.1"/>
    </source>
</evidence>
<feature type="non-terminal residue" evidence="1">
    <location>
        <position position="39"/>
    </location>
</feature>
<dbReference type="InterPro" id="IPR011032">
    <property type="entry name" value="GroES-like_sf"/>
</dbReference>
<dbReference type="AlphaFoldDB" id="N1V720"/>
<gene>
    <name evidence="1" type="ORF">D477_011701</name>
</gene>
<evidence type="ECO:0000313" key="2">
    <source>
        <dbReference type="Proteomes" id="UP000010729"/>
    </source>
</evidence>
<dbReference type="Proteomes" id="UP000010729">
    <property type="component" value="Unassembled WGS sequence"/>
</dbReference>
<comment type="caution">
    <text evidence="1">The sequence shown here is derived from an EMBL/GenBank/DDBJ whole genome shotgun (WGS) entry which is preliminary data.</text>
</comment>
<name>N1V720_9MICC</name>
<organism evidence="1 2">
    <name type="scientific">Arthrobacter crystallopoietes BAB-32</name>
    <dbReference type="NCBI Taxonomy" id="1246476"/>
    <lineage>
        <taxon>Bacteria</taxon>
        <taxon>Bacillati</taxon>
        <taxon>Actinomycetota</taxon>
        <taxon>Actinomycetes</taxon>
        <taxon>Micrococcales</taxon>
        <taxon>Micrococcaceae</taxon>
        <taxon>Crystallibacter</taxon>
    </lineage>
</organism>
<reference evidence="1 2" key="1">
    <citation type="journal article" date="2013" name="Genome Announc.">
        <title>Draft Genome Sequence of Arthrobacter crystallopoietes Strain BAB-32, Revealing Genes for Bioremediation.</title>
        <authorList>
            <person name="Joshi M.N."/>
            <person name="Pandit A.S."/>
            <person name="Sharma A."/>
            <person name="Pandya R.V."/>
            <person name="Desai S.M."/>
            <person name="Saxena A.K."/>
            <person name="Bagatharia S.B."/>
        </authorList>
    </citation>
    <scope>NUCLEOTIDE SEQUENCE [LARGE SCALE GENOMIC DNA]</scope>
    <source>
        <strain evidence="1 2">BAB-32</strain>
    </source>
</reference>
<accession>N1V720</accession>
<proteinExistence type="predicted"/>
<dbReference type="SUPFAM" id="SSF50129">
    <property type="entry name" value="GroES-like"/>
    <property type="match status" value="1"/>
</dbReference>